<dbReference type="AlphaFoldDB" id="A0A0A9FGI3"/>
<feature type="region of interest" description="Disordered" evidence="1">
    <location>
        <begin position="1"/>
        <end position="65"/>
    </location>
</feature>
<reference evidence="2" key="1">
    <citation type="submission" date="2014-09" db="EMBL/GenBank/DDBJ databases">
        <authorList>
            <person name="Magalhaes I.L.F."/>
            <person name="Oliveira U."/>
            <person name="Santos F.R."/>
            <person name="Vidigal T.H.D.A."/>
            <person name="Brescovit A.D."/>
            <person name="Santos A.J."/>
        </authorList>
    </citation>
    <scope>NUCLEOTIDE SEQUENCE</scope>
    <source>
        <tissue evidence="2">Shoot tissue taken approximately 20 cm above the soil surface</tissue>
    </source>
</reference>
<dbReference type="EMBL" id="GBRH01185791">
    <property type="protein sequence ID" value="JAE12105.1"/>
    <property type="molecule type" value="Transcribed_RNA"/>
</dbReference>
<reference evidence="2" key="2">
    <citation type="journal article" date="2015" name="Data Brief">
        <title>Shoot transcriptome of the giant reed, Arundo donax.</title>
        <authorList>
            <person name="Barrero R.A."/>
            <person name="Guerrero F.D."/>
            <person name="Moolhuijzen P."/>
            <person name="Goolsby J.A."/>
            <person name="Tidwell J."/>
            <person name="Bellgard S.E."/>
            <person name="Bellgard M.I."/>
        </authorList>
    </citation>
    <scope>NUCLEOTIDE SEQUENCE</scope>
    <source>
        <tissue evidence="2">Shoot tissue taken approximately 20 cm above the soil surface</tissue>
    </source>
</reference>
<evidence type="ECO:0000313" key="2">
    <source>
        <dbReference type="EMBL" id="JAE12105.1"/>
    </source>
</evidence>
<proteinExistence type="predicted"/>
<accession>A0A0A9FGI3</accession>
<name>A0A0A9FGI3_ARUDO</name>
<feature type="compositionally biased region" description="Acidic residues" evidence="1">
    <location>
        <begin position="24"/>
        <end position="39"/>
    </location>
</feature>
<protein>
    <submittedName>
        <fullName evidence="2">Uncharacterized protein</fullName>
    </submittedName>
</protein>
<organism evidence="2">
    <name type="scientific">Arundo donax</name>
    <name type="common">Giant reed</name>
    <name type="synonym">Donax arundinaceus</name>
    <dbReference type="NCBI Taxonomy" id="35708"/>
    <lineage>
        <taxon>Eukaryota</taxon>
        <taxon>Viridiplantae</taxon>
        <taxon>Streptophyta</taxon>
        <taxon>Embryophyta</taxon>
        <taxon>Tracheophyta</taxon>
        <taxon>Spermatophyta</taxon>
        <taxon>Magnoliopsida</taxon>
        <taxon>Liliopsida</taxon>
        <taxon>Poales</taxon>
        <taxon>Poaceae</taxon>
        <taxon>PACMAD clade</taxon>
        <taxon>Arundinoideae</taxon>
        <taxon>Arundineae</taxon>
        <taxon>Arundo</taxon>
    </lineage>
</organism>
<sequence length="65" mass="6674">MRAAISKWPVDPDELASSASSTPSDDDDAEPAAADDDSDAQPMSSSCSPQPISALVASLPRANRT</sequence>
<evidence type="ECO:0000256" key="1">
    <source>
        <dbReference type="SAM" id="MobiDB-lite"/>
    </source>
</evidence>